<feature type="compositionally biased region" description="Acidic residues" evidence="1">
    <location>
        <begin position="48"/>
        <end position="64"/>
    </location>
</feature>
<feature type="region of interest" description="Disordered" evidence="1">
    <location>
        <begin position="47"/>
        <end position="79"/>
    </location>
</feature>
<organism evidence="2 3">
    <name type="scientific">Colletotrichum kahawae</name>
    <name type="common">Coffee berry disease fungus</name>
    <dbReference type="NCBI Taxonomy" id="34407"/>
    <lineage>
        <taxon>Eukaryota</taxon>
        <taxon>Fungi</taxon>
        <taxon>Dikarya</taxon>
        <taxon>Ascomycota</taxon>
        <taxon>Pezizomycotina</taxon>
        <taxon>Sordariomycetes</taxon>
        <taxon>Hypocreomycetidae</taxon>
        <taxon>Glomerellales</taxon>
        <taxon>Glomerellaceae</taxon>
        <taxon>Colletotrichum</taxon>
        <taxon>Colletotrichum gloeosporioides species complex</taxon>
    </lineage>
</organism>
<proteinExistence type="predicted"/>
<evidence type="ECO:0000313" key="3">
    <source>
        <dbReference type="Proteomes" id="UP001281614"/>
    </source>
</evidence>
<accession>A0AAD9YCT1</accession>
<feature type="region of interest" description="Disordered" evidence="1">
    <location>
        <begin position="110"/>
        <end position="133"/>
    </location>
</feature>
<sequence>MMKFILGSCSGVLTFPRHISCSTRKNHYDHGPAVYVRSAAKRSLTWESDLDTEDDTKDAPEADETNSIMSQFDRASDEDFDPGYVSEDSLCAASESSTCIDMLSDQDLDEYEDEDAEAADSADDAEDDPETSHALCCERRYERVRVMSMIWDVPGFLSKHGPVTVDQEMKDPMRSFKDYQYEVEKFTIPSTLPTERLREKFQQYRKSLEHENSETLLIFWYNGHGNIVGYQNDLVLCG</sequence>
<feature type="compositionally biased region" description="Acidic residues" evidence="1">
    <location>
        <begin position="110"/>
        <end position="129"/>
    </location>
</feature>
<gene>
    <name evidence="2" type="ORF">CKAH01_16880</name>
</gene>
<evidence type="ECO:0000313" key="2">
    <source>
        <dbReference type="EMBL" id="KAK2758166.1"/>
    </source>
</evidence>
<evidence type="ECO:0000256" key="1">
    <source>
        <dbReference type="SAM" id="MobiDB-lite"/>
    </source>
</evidence>
<name>A0AAD9YCT1_COLKA</name>
<keyword evidence="3" id="KW-1185">Reference proteome</keyword>
<reference evidence="2" key="1">
    <citation type="submission" date="2023-02" db="EMBL/GenBank/DDBJ databases">
        <title>Colletotrichum kahawae CIFC_Que2 genome sequencing and assembly.</title>
        <authorList>
            <person name="Baroncelli R."/>
        </authorList>
    </citation>
    <scope>NUCLEOTIDE SEQUENCE</scope>
    <source>
        <strain evidence="2">CIFC_Que2</strain>
    </source>
</reference>
<protein>
    <submittedName>
        <fullName evidence="2">Uncharacterized protein</fullName>
    </submittedName>
</protein>
<dbReference type="Proteomes" id="UP001281614">
    <property type="component" value="Unassembled WGS sequence"/>
</dbReference>
<dbReference type="EMBL" id="VYYT01000192">
    <property type="protein sequence ID" value="KAK2758166.1"/>
    <property type="molecule type" value="Genomic_DNA"/>
</dbReference>
<comment type="caution">
    <text evidence="2">The sequence shown here is derived from an EMBL/GenBank/DDBJ whole genome shotgun (WGS) entry which is preliminary data.</text>
</comment>
<dbReference type="AlphaFoldDB" id="A0AAD9YCT1"/>